<dbReference type="EMBL" id="CP148033">
    <property type="protein sequence ID" value="WXK92690.1"/>
    <property type="molecule type" value="Genomic_DNA"/>
</dbReference>
<feature type="region of interest" description="Disordered" evidence="1">
    <location>
        <begin position="282"/>
        <end position="308"/>
    </location>
</feature>
<sequence length="769" mass="78926">MKVLGNQLAEFSGYAALLSNAGSLPPSGTGARPVSARLYEVVGQGTVAPPDPVPLPALAGDDASGRVEESGGQPQAGLAEIGGLLNAAALAAPDALAVAGYVEASDFAGQVEDLARSVECLQLLAAGAVDRTRSEAITAATAARSTRSRGWVTGWENDVEILNETDAGWPGQATPGDAEPSDPTPGDPTPSAATAAHGVVTAGAGTGTRGGVPVVTSPADDGCRNTAEFLRLRLRIPLREARRRLALAHQALPGTSLTGEPLPPALPHLACALAPAPNPLSAGPADGAATPEATAADTPNDTTEGTNGDSLAAVASAPVVSSYAGTIITAALDRIRHHTTPDVLDRIEHDLTAAAAAADPDFVARLAQRWAETIDADGTEPTEEALRHTQGAFIRKPRHGLHRLEIFATTDQYEHLLTVMNAATNPRTSVPNGLGLSNGACAYSNAGSGTGTGADSDSDSDAGGDAGVGSCSTRDIVTGAVSGDGSRSAQDSAWHDAGPGSGWDLDRRTRPQKQLDGIISAVKAGLTTNALPITGGNRPQIIATINYKDLFPHRRDPSGGLESGPRGAGGGSAGTGTCTCTCTCTCTGSIMDPSMDAAAGVGSGTGTRRGLDTATGTARRSGSGNFVFTGPVAAATLRKMACDADIIPAVLGSHGEILDLGRKNRLFTPAQRLALTARDQGCTFPNCTIPAPWCEAHHITYWSDGGPTSTSNGALLCSAHHHLIHKEQWTISTRHGTPWYTPPKHIDPHQKPQQNDYFRPPPPPQTQRE</sequence>
<evidence type="ECO:0000256" key="1">
    <source>
        <dbReference type="SAM" id="MobiDB-lite"/>
    </source>
</evidence>
<dbReference type="Proteomes" id="UP001623384">
    <property type="component" value="Chromosome"/>
</dbReference>
<feature type="region of interest" description="Disordered" evidence="1">
    <location>
        <begin position="553"/>
        <end position="573"/>
    </location>
</feature>
<reference evidence="3 4" key="1">
    <citation type="submission" date="2024-03" db="EMBL/GenBank/DDBJ databases">
        <title>Rhodococcus navarretei sp. nov. and Pseudarthrobacter quantumdoti sp. nov., two new species with the ability to biosynthesize Quantum Dots isolated from soil samples at Union Glacier, Antarctica.</title>
        <authorList>
            <person name="Vargas M."/>
        </authorList>
    </citation>
    <scope>NUCLEOTIDE SEQUENCE [LARGE SCALE GENOMIC DNA]</scope>
    <source>
        <strain evidence="3 4">RC-2-3</strain>
    </source>
</reference>
<feature type="region of interest" description="Disordered" evidence="1">
    <location>
        <begin position="735"/>
        <end position="769"/>
    </location>
</feature>
<keyword evidence="3" id="KW-0540">Nuclease</keyword>
<keyword evidence="3" id="KW-0378">Hydrolase</keyword>
<dbReference type="RefSeq" id="WP_406634532.1">
    <property type="nucleotide sequence ID" value="NZ_CP148033.1"/>
</dbReference>
<accession>A0ABZ2R989</accession>
<organism evidence="3 4">
    <name type="scientific">Pseudarthrobacter quantipunctorum</name>
    <dbReference type="NCBI Taxonomy" id="3128980"/>
    <lineage>
        <taxon>Bacteria</taxon>
        <taxon>Bacillati</taxon>
        <taxon>Actinomycetota</taxon>
        <taxon>Actinomycetes</taxon>
        <taxon>Micrococcales</taxon>
        <taxon>Micrococcaceae</taxon>
        <taxon>Pseudarthrobacter</taxon>
    </lineage>
</organism>
<keyword evidence="3" id="KW-0255">Endonuclease</keyword>
<name>A0ABZ2R989_9MICC</name>
<feature type="region of interest" description="Disordered" evidence="1">
    <location>
        <begin position="50"/>
        <end position="74"/>
    </location>
</feature>
<dbReference type="Pfam" id="PF13391">
    <property type="entry name" value="HNH_2"/>
    <property type="match status" value="1"/>
</dbReference>
<gene>
    <name evidence="3" type="ORF">WHH00_16720</name>
</gene>
<proteinExistence type="predicted"/>
<feature type="region of interest" description="Disordered" evidence="1">
    <location>
        <begin position="166"/>
        <end position="194"/>
    </location>
</feature>
<dbReference type="InterPro" id="IPR003615">
    <property type="entry name" value="HNH_nuc"/>
</dbReference>
<protein>
    <submittedName>
        <fullName evidence="3">HNH endonuclease signature motif containing protein</fullName>
    </submittedName>
</protein>
<dbReference type="SMART" id="SM00507">
    <property type="entry name" value="HNHc"/>
    <property type="match status" value="1"/>
</dbReference>
<feature type="domain" description="HNH nuclease" evidence="2">
    <location>
        <begin position="670"/>
        <end position="722"/>
    </location>
</feature>
<evidence type="ECO:0000313" key="4">
    <source>
        <dbReference type="Proteomes" id="UP001623384"/>
    </source>
</evidence>
<evidence type="ECO:0000259" key="2">
    <source>
        <dbReference type="SMART" id="SM00507"/>
    </source>
</evidence>
<evidence type="ECO:0000313" key="3">
    <source>
        <dbReference type="EMBL" id="WXK92690.1"/>
    </source>
</evidence>
<feature type="region of interest" description="Disordered" evidence="1">
    <location>
        <begin position="449"/>
        <end position="508"/>
    </location>
</feature>
<feature type="compositionally biased region" description="Low complexity" evidence="1">
    <location>
        <begin position="282"/>
        <end position="304"/>
    </location>
</feature>
<feature type="compositionally biased region" description="Pro residues" evidence="1">
    <location>
        <begin position="759"/>
        <end position="769"/>
    </location>
</feature>
<dbReference type="CDD" id="cd00085">
    <property type="entry name" value="HNHc"/>
    <property type="match status" value="1"/>
</dbReference>
<dbReference type="GO" id="GO:0004519">
    <property type="term" value="F:endonuclease activity"/>
    <property type="evidence" value="ECO:0007669"/>
    <property type="project" value="UniProtKB-KW"/>
</dbReference>
<keyword evidence="4" id="KW-1185">Reference proteome</keyword>